<sequence length="935" mass="104281">MLARVPIVQKKTFQVVFRATFPAPAWRTLSLDNVALRPEPCIHPANCDFVEGLCGYVNSFRRDFRWLIGHGRLENPELQPSVPIPQGTQEKTVGLLSPFFDIGDDQTAIGFQYFRNGPDIAKANLSVSCYSDGKPNSIETQYSAELHEVTEWTELNVPLKQGLNCQLAVWVIKGDGTNGAIAIHSVKVQQKDSTPKSNKDTATHCTFDKGTMCGWSSDGGLMTWTLNDPAKKVPGYPRFDHTQRAYKGRFIFVENKNTSYKSAVLKSPVLDVQSTDGACLSLWHIAQHTFNGSITVYYGDQHLLTTITRTSHRWQHALAEFKVPAGSLQLQIEVSIGRGLIALDDLHIAAGPCPQTDFCSWEMDSPCVVNQDPGNVTPWTRCEGKNVGIPDHTHDSLEGSYLYINTTALNSHHPMSRAFLPRRDPTEATCVTFWWRAHGAASQLNVYRFTKETALRDPLVSLRTHSGGDWWNVRTITVTSGTQWNLVFEVVAPAGEKHQSGVMIDDVEFTDGQCPPYNLCTFENECLPWKLSTKGDWETRFEVQRAESFKKLSKDHSTATSDGFYLLYRSTGVKGNRTSLTLREPSRYACVSLWYFLPSLSDGVSLLLQSESVRAGKEVWKEKQFHLPLKAGGAPIEVISGSNREGFVAIDDVLISETECPGTSNLSIPDFTCNDGKKVPVDRVCDFVPDCKDKADEKKCGHCDFRKDACGWNLDDVPRSPPIGIKGERDGNYLLFYANGTSSSKSSHAMIESPKIRNTNKLCTLKFWFNYAGNGDNINVDLHMTVGGYAVPVWTLRSFEGMPKEGVWNEADVEVGRYATEVSFHFSSKQSTQGRAIFALGAIEYSGCALPKVYLSSSRTAYYWGCYWVQRKGNVFEITEQLGKPMFFLTLTKRSKCTTSQFRCANGVCVERNNRCNYADDCGDNSDEEGCGELL</sequence>
<evidence type="ECO:0000313" key="1">
    <source>
        <dbReference type="EMBL" id="KAH7954684.1"/>
    </source>
</evidence>
<dbReference type="EMBL" id="CM023473">
    <property type="protein sequence ID" value="KAH7954684.1"/>
    <property type="molecule type" value="Genomic_DNA"/>
</dbReference>
<gene>
    <name evidence="1" type="ORF">HPB49_020885</name>
</gene>
<protein>
    <submittedName>
        <fullName evidence="1">Uncharacterized protein</fullName>
    </submittedName>
</protein>
<organism evidence="1 2">
    <name type="scientific">Dermacentor silvarum</name>
    <name type="common">Tick</name>
    <dbReference type="NCBI Taxonomy" id="543639"/>
    <lineage>
        <taxon>Eukaryota</taxon>
        <taxon>Metazoa</taxon>
        <taxon>Ecdysozoa</taxon>
        <taxon>Arthropoda</taxon>
        <taxon>Chelicerata</taxon>
        <taxon>Arachnida</taxon>
        <taxon>Acari</taxon>
        <taxon>Parasitiformes</taxon>
        <taxon>Ixodida</taxon>
        <taxon>Ixodoidea</taxon>
        <taxon>Ixodidae</taxon>
        <taxon>Rhipicephalinae</taxon>
        <taxon>Dermacentor</taxon>
    </lineage>
</organism>
<keyword evidence="2" id="KW-1185">Reference proteome</keyword>
<accession>A0ACB8CZZ3</accession>
<proteinExistence type="predicted"/>
<evidence type="ECO:0000313" key="2">
    <source>
        <dbReference type="Proteomes" id="UP000821865"/>
    </source>
</evidence>
<name>A0ACB8CZZ3_DERSI</name>
<dbReference type="Proteomes" id="UP000821865">
    <property type="component" value="Chromosome 4"/>
</dbReference>
<comment type="caution">
    <text evidence="1">The sequence shown here is derived from an EMBL/GenBank/DDBJ whole genome shotgun (WGS) entry which is preliminary data.</text>
</comment>
<reference evidence="1" key="1">
    <citation type="submission" date="2020-05" db="EMBL/GenBank/DDBJ databases">
        <title>Large-scale comparative analyses of tick genomes elucidate their genetic diversity and vector capacities.</title>
        <authorList>
            <person name="Jia N."/>
            <person name="Wang J."/>
            <person name="Shi W."/>
            <person name="Du L."/>
            <person name="Sun Y."/>
            <person name="Zhan W."/>
            <person name="Jiang J."/>
            <person name="Wang Q."/>
            <person name="Zhang B."/>
            <person name="Ji P."/>
            <person name="Sakyi L.B."/>
            <person name="Cui X."/>
            <person name="Yuan T."/>
            <person name="Jiang B."/>
            <person name="Yang W."/>
            <person name="Lam T.T.-Y."/>
            <person name="Chang Q."/>
            <person name="Ding S."/>
            <person name="Wang X."/>
            <person name="Zhu J."/>
            <person name="Ruan X."/>
            <person name="Zhao L."/>
            <person name="Wei J."/>
            <person name="Que T."/>
            <person name="Du C."/>
            <person name="Cheng J."/>
            <person name="Dai P."/>
            <person name="Han X."/>
            <person name="Huang E."/>
            <person name="Gao Y."/>
            <person name="Liu J."/>
            <person name="Shao H."/>
            <person name="Ye R."/>
            <person name="Li L."/>
            <person name="Wei W."/>
            <person name="Wang X."/>
            <person name="Wang C."/>
            <person name="Yang T."/>
            <person name="Huo Q."/>
            <person name="Li W."/>
            <person name="Guo W."/>
            <person name="Chen H."/>
            <person name="Zhou L."/>
            <person name="Ni X."/>
            <person name="Tian J."/>
            <person name="Zhou Y."/>
            <person name="Sheng Y."/>
            <person name="Liu T."/>
            <person name="Pan Y."/>
            <person name="Xia L."/>
            <person name="Li J."/>
            <person name="Zhao F."/>
            <person name="Cao W."/>
        </authorList>
    </citation>
    <scope>NUCLEOTIDE SEQUENCE</scope>
    <source>
        <strain evidence="1">Dsil-2018</strain>
    </source>
</reference>